<keyword evidence="2" id="KW-0732">Signal</keyword>
<accession>A0A9X6NES1</accession>
<feature type="signal peptide" evidence="2">
    <location>
        <begin position="1"/>
        <end position="21"/>
    </location>
</feature>
<name>A0A9X6NES1_HYPEX</name>
<protein>
    <submittedName>
        <fullName evidence="3">Uncharacterized protein</fullName>
    </submittedName>
</protein>
<feature type="chain" id="PRO_5040763101" evidence="2">
    <location>
        <begin position="22"/>
        <end position="113"/>
    </location>
</feature>
<proteinExistence type="predicted"/>
<reference evidence="4" key="1">
    <citation type="submission" date="2017-01" db="EMBL/GenBank/DDBJ databases">
        <title>Comparative genomics of anhydrobiosis in the tardigrade Hypsibius dujardini.</title>
        <authorList>
            <person name="Yoshida Y."/>
            <person name="Koutsovoulos G."/>
            <person name="Laetsch D."/>
            <person name="Stevens L."/>
            <person name="Kumar S."/>
            <person name="Horikawa D."/>
            <person name="Ishino K."/>
            <person name="Komine S."/>
            <person name="Tomita M."/>
            <person name="Blaxter M."/>
            <person name="Arakawa K."/>
        </authorList>
    </citation>
    <scope>NUCLEOTIDE SEQUENCE [LARGE SCALE GENOMIC DNA]</scope>
    <source>
        <strain evidence="4">Z151</strain>
    </source>
</reference>
<sequence>MLTCLTALVFGTFCMLPGASAACSCPHQSLGALGNAFSQLGSSGDYCCYSNQGSIRVGRCCDFTDYLENTTGLDIGGLVGIIIGCLVVLALIIIFICCCCGWCCFASCACALC</sequence>
<dbReference type="EMBL" id="MTYJ01000235">
    <property type="protein sequence ID" value="OWA51688.1"/>
    <property type="molecule type" value="Genomic_DNA"/>
</dbReference>
<dbReference type="Proteomes" id="UP000192578">
    <property type="component" value="Unassembled WGS sequence"/>
</dbReference>
<dbReference type="AlphaFoldDB" id="A0A9X6NES1"/>
<gene>
    <name evidence="3" type="ORF">BV898_16161</name>
</gene>
<evidence type="ECO:0000256" key="1">
    <source>
        <dbReference type="SAM" id="Phobius"/>
    </source>
</evidence>
<evidence type="ECO:0000313" key="3">
    <source>
        <dbReference type="EMBL" id="OWA51688.1"/>
    </source>
</evidence>
<organism evidence="3 4">
    <name type="scientific">Hypsibius exemplaris</name>
    <name type="common">Freshwater tardigrade</name>
    <dbReference type="NCBI Taxonomy" id="2072580"/>
    <lineage>
        <taxon>Eukaryota</taxon>
        <taxon>Metazoa</taxon>
        <taxon>Ecdysozoa</taxon>
        <taxon>Tardigrada</taxon>
        <taxon>Eutardigrada</taxon>
        <taxon>Parachela</taxon>
        <taxon>Hypsibioidea</taxon>
        <taxon>Hypsibiidae</taxon>
        <taxon>Hypsibius</taxon>
    </lineage>
</organism>
<keyword evidence="1" id="KW-0472">Membrane</keyword>
<evidence type="ECO:0000256" key="2">
    <source>
        <dbReference type="SAM" id="SignalP"/>
    </source>
</evidence>
<feature type="transmembrane region" description="Helical" evidence="1">
    <location>
        <begin position="79"/>
        <end position="112"/>
    </location>
</feature>
<evidence type="ECO:0000313" key="4">
    <source>
        <dbReference type="Proteomes" id="UP000192578"/>
    </source>
</evidence>
<keyword evidence="1" id="KW-1133">Transmembrane helix</keyword>
<keyword evidence="1" id="KW-0812">Transmembrane</keyword>
<comment type="caution">
    <text evidence="3">The sequence shown here is derived from an EMBL/GenBank/DDBJ whole genome shotgun (WGS) entry which is preliminary data.</text>
</comment>
<keyword evidence="4" id="KW-1185">Reference proteome</keyword>